<evidence type="ECO:0008006" key="6">
    <source>
        <dbReference type="Google" id="ProtNLM"/>
    </source>
</evidence>
<dbReference type="PANTHER" id="PTHR46128:SF211">
    <property type="entry name" value="PENTACOTRIPEPTIDE-REPEAT REGION OF PRORP DOMAIN-CONTAINING PROTEIN"/>
    <property type="match status" value="1"/>
</dbReference>
<keyword evidence="2" id="KW-0677">Repeat</keyword>
<dbReference type="PROSITE" id="PS51375">
    <property type="entry name" value="PPR"/>
    <property type="match status" value="1"/>
</dbReference>
<dbReference type="InterPro" id="IPR002885">
    <property type="entry name" value="PPR_rpt"/>
</dbReference>
<evidence type="ECO:0000256" key="3">
    <source>
        <dbReference type="PROSITE-ProRule" id="PRU00708"/>
    </source>
</evidence>
<dbReference type="Gene3D" id="1.25.40.10">
    <property type="entry name" value="Tetratricopeptide repeat domain"/>
    <property type="match status" value="1"/>
</dbReference>
<dbReference type="InterPro" id="IPR011990">
    <property type="entry name" value="TPR-like_helical_dom_sf"/>
</dbReference>
<gene>
    <name evidence="4" type="ORF">ES288_A13G249700v1</name>
</gene>
<name>A0A5D2E3T2_GOSDA</name>
<evidence type="ECO:0000256" key="1">
    <source>
        <dbReference type="ARBA" id="ARBA00007626"/>
    </source>
</evidence>
<reference evidence="4 5" key="1">
    <citation type="submission" date="2019-06" db="EMBL/GenBank/DDBJ databases">
        <title>WGS assembly of Gossypium darwinii.</title>
        <authorList>
            <person name="Chen Z.J."/>
            <person name="Sreedasyam A."/>
            <person name="Ando A."/>
            <person name="Song Q."/>
            <person name="De L."/>
            <person name="Hulse-Kemp A."/>
            <person name="Ding M."/>
            <person name="Ye W."/>
            <person name="Kirkbride R."/>
            <person name="Jenkins J."/>
            <person name="Plott C."/>
            <person name="Lovell J."/>
            <person name="Lin Y.-M."/>
            <person name="Vaughn R."/>
            <person name="Liu B."/>
            <person name="Li W."/>
            <person name="Simpson S."/>
            <person name="Scheffler B."/>
            <person name="Saski C."/>
            <person name="Grover C."/>
            <person name="Hu G."/>
            <person name="Conover J."/>
            <person name="Carlson J."/>
            <person name="Shu S."/>
            <person name="Boston L."/>
            <person name="Williams M."/>
            <person name="Peterson D."/>
            <person name="Mcgee K."/>
            <person name="Jones D."/>
            <person name="Wendel J."/>
            <person name="Stelly D."/>
            <person name="Grimwood J."/>
            <person name="Schmutz J."/>
        </authorList>
    </citation>
    <scope>NUCLEOTIDE SEQUENCE [LARGE SCALE GENOMIC DNA]</scope>
    <source>
        <strain evidence="4">1808015.09</strain>
    </source>
</reference>
<dbReference type="AlphaFoldDB" id="A0A5D2E3T2"/>
<proteinExistence type="inferred from homology"/>
<organism evidence="4 5">
    <name type="scientific">Gossypium darwinii</name>
    <name type="common">Darwin's cotton</name>
    <name type="synonym">Gossypium barbadense var. darwinii</name>
    <dbReference type="NCBI Taxonomy" id="34276"/>
    <lineage>
        <taxon>Eukaryota</taxon>
        <taxon>Viridiplantae</taxon>
        <taxon>Streptophyta</taxon>
        <taxon>Embryophyta</taxon>
        <taxon>Tracheophyta</taxon>
        <taxon>Spermatophyta</taxon>
        <taxon>Magnoliopsida</taxon>
        <taxon>eudicotyledons</taxon>
        <taxon>Gunneridae</taxon>
        <taxon>Pentapetalae</taxon>
        <taxon>rosids</taxon>
        <taxon>malvids</taxon>
        <taxon>Malvales</taxon>
        <taxon>Malvaceae</taxon>
        <taxon>Malvoideae</taxon>
        <taxon>Gossypium</taxon>
    </lineage>
</organism>
<accession>A0A5D2E3T2</accession>
<dbReference type="Proteomes" id="UP000323506">
    <property type="component" value="Chromosome A13"/>
</dbReference>
<comment type="similarity">
    <text evidence="1">Belongs to the PPR family. P subfamily.</text>
</comment>
<dbReference type="EMBL" id="CM017700">
    <property type="protein sequence ID" value="TYG87871.1"/>
    <property type="molecule type" value="Genomic_DNA"/>
</dbReference>
<sequence length="119" mass="13639">MLARYSEEGYSIIGDLDAAVKMLKELEENGPHPNVVTYNTVINAFCKQGMLKEGLVVFSGMLKKGIEPNLYTYNILLEAFYEQRMLCRAEATIVRMKQQRIKFNVVTRDICNKIGKKRS</sequence>
<evidence type="ECO:0000313" key="4">
    <source>
        <dbReference type="EMBL" id="TYG87871.1"/>
    </source>
</evidence>
<feature type="repeat" description="PPR" evidence="3">
    <location>
        <begin position="34"/>
        <end position="68"/>
    </location>
</feature>
<dbReference type="PANTHER" id="PTHR46128">
    <property type="entry name" value="MITOCHONDRIAL GROUP I INTRON SPLICING FACTOR CCM1"/>
    <property type="match status" value="1"/>
</dbReference>
<evidence type="ECO:0000313" key="5">
    <source>
        <dbReference type="Proteomes" id="UP000323506"/>
    </source>
</evidence>
<evidence type="ECO:0000256" key="2">
    <source>
        <dbReference type="ARBA" id="ARBA00022737"/>
    </source>
</evidence>
<dbReference type="NCBIfam" id="TIGR00756">
    <property type="entry name" value="PPR"/>
    <property type="match status" value="1"/>
</dbReference>
<keyword evidence="5" id="KW-1185">Reference proteome</keyword>
<protein>
    <recommendedName>
        <fullName evidence="6">Pentacotripeptide-repeat region of PRORP domain-containing protein</fullName>
    </recommendedName>
</protein>
<dbReference type="Pfam" id="PF13041">
    <property type="entry name" value="PPR_2"/>
    <property type="match status" value="1"/>
</dbReference>
<dbReference type="Pfam" id="PF01535">
    <property type="entry name" value="PPR"/>
    <property type="match status" value="1"/>
</dbReference>
<dbReference type="InterPro" id="IPR050872">
    <property type="entry name" value="PPR_P_subfamily"/>
</dbReference>